<evidence type="ECO:0000256" key="7">
    <source>
        <dbReference type="PROSITE-ProRule" id="PRU01360"/>
    </source>
</evidence>
<evidence type="ECO:0000256" key="4">
    <source>
        <dbReference type="ARBA" id="ARBA00022692"/>
    </source>
</evidence>
<feature type="domain" description="TonB-dependent receptor plug" evidence="8">
    <location>
        <begin position="203"/>
        <end position="310"/>
    </location>
</feature>
<comment type="subcellular location">
    <subcellularLocation>
        <location evidence="1 7">Cell outer membrane</location>
        <topology evidence="1 7">Multi-pass membrane protein</topology>
    </subcellularLocation>
</comment>
<evidence type="ECO:0000256" key="2">
    <source>
        <dbReference type="ARBA" id="ARBA00022448"/>
    </source>
</evidence>
<gene>
    <name evidence="9" type="ORF">IAC29_00165</name>
</gene>
<name>A0A9D9EM33_9BACT</name>
<dbReference type="Gene3D" id="2.40.170.20">
    <property type="entry name" value="TonB-dependent receptor, beta-barrel domain"/>
    <property type="match status" value="1"/>
</dbReference>
<comment type="similarity">
    <text evidence="7">Belongs to the TonB-dependent receptor family.</text>
</comment>
<keyword evidence="4 7" id="KW-0812">Transmembrane</keyword>
<dbReference type="InterPro" id="IPR037066">
    <property type="entry name" value="Plug_dom_sf"/>
</dbReference>
<dbReference type="SUPFAM" id="SSF49464">
    <property type="entry name" value="Carboxypeptidase regulatory domain-like"/>
    <property type="match status" value="1"/>
</dbReference>
<dbReference type="GO" id="GO:0009279">
    <property type="term" value="C:cell outer membrane"/>
    <property type="evidence" value="ECO:0007669"/>
    <property type="project" value="UniProtKB-SubCell"/>
</dbReference>
<proteinExistence type="inferred from homology"/>
<dbReference type="InterPro" id="IPR036942">
    <property type="entry name" value="Beta-barrel_TonB_sf"/>
</dbReference>
<dbReference type="InterPro" id="IPR039426">
    <property type="entry name" value="TonB-dep_rcpt-like"/>
</dbReference>
<keyword evidence="2 7" id="KW-0813">Transport</keyword>
<keyword evidence="9" id="KW-0675">Receptor</keyword>
<dbReference type="Proteomes" id="UP000810252">
    <property type="component" value="Unassembled WGS sequence"/>
</dbReference>
<dbReference type="NCBIfam" id="TIGR04056">
    <property type="entry name" value="OMP_RagA_SusC"/>
    <property type="match status" value="1"/>
</dbReference>
<dbReference type="InterPro" id="IPR008969">
    <property type="entry name" value="CarboxyPept-like_regulatory"/>
</dbReference>
<keyword evidence="3 7" id="KW-1134">Transmembrane beta strand</keyword>
<dbReference type="InterPro" id="IPR023997">
    <property type="entry name" value="TonB-dep_OMP_SusC/RagA_CS"/>
</dbReference>
<organism evidence="9 10">
    <name type="scientific">Candidatus Cryptobacteroides merdigallinarum</name>
    <dbReference type="NCBI Taxonomy" id="2840770"/>
    <lineage>
        <taxon>Bacteria</taxon>
        <taxon>Pseudomonadati</taxon>
        <taxon>Bacteroidota</taxon>
        <taxon>Bacteroidia</taxon>
        <taxon>Bacteroidales</taxon>
        <taxon>Candidatus Cryptobacteroides</taxon>
    </lineage>
</organism>
<evidence type="ECO:0000313" key="9">
    <source>
        <dbReference type="EMBL" id="MBO8447669.1"/>
    </source>
</evidence>
<evidence type="ECO:0000256" key="5">
    <source>
        <dbReference type="ARBA" id="ARBA00023136"/>
    </source>
</evidence>
<sequence length="1132" mass="124716">MYKKEGILHFFCRLLSVVAISVICVHQLNAEPQRDGLLSLDFKDASLSQIMESIKEQSRYLFVNKGVDVNRITSIHAVDAKVEEVCELLFVPLNIRYTIEGTTIIIVDGPEASVISGTVLDSSGQPVPGVAVIVKGTTNGTTTDLDGKFSIKATPDNILAFSSIGYKTQEVAVGNRSSFNINLKDDSIVLESAVAIGYGVVNKRDLSTAISSIKSEDIANQPISDFRQSMAGKMPGVQVMQTSGDPEGSVMVRVRGISSATAGNDPLYIVDGVPMENGLNNLNSNDIESMEVLKDASSAAIYGSRGSNGVILITTKKGVSENLQVSYDGYYGVEQVSKKIDLMNAYQYAQVSKEAHDAAYLDLNPGGTAPNGDRPESFMNYPVELIPYLNGEPGLTDTDWQDAIFRTASTTSHNVSISRSGENVNFFISGNYYYKEGIIINSDFEKYSFRLNLDGKWKRFKYGVNFSPSYSKSNKVNASGSYGSGGIVQSALTSCPIWPIYNPDGTFNFQGNGYWRIGNDYQHNEVLNPVALATLQSEVIDRIAMTGRAFIGLDLWKGLSFQTSVGGSFYGAIDNRYRSSELPLLGKDYYDAKSNPEGYSSAGFYFNWIVENQFTYDRKFGDHKINAVLVQSAQKETYKTLNVTATDYPNDHNQTIGGGIVSDGDSRTEQWTLASYLVRAQYSYKSKYMFSAAIRADGSSRFGKNNRWGFFPSASAAWRISGEPFFSEAPALSWVSDLKLRASYGQTGNFQIGNYRHLATMSTDDYILGTGSGSLVNGYRPSDVANPDLTWEKTSMFNVGLDLSVLNGYLGLTAEYYYANTTDMLLEVPIPHLTGYSTTLMNIGKVNNRGWEISATSAHSFANGISYSFNANWAKNTNEVKALGANDAPIIESGSVDHAYYITQVGEPIGSYYLLVQDGIFRNEEDLMAYPHVSNARPGDFRFVDIDGDGEIDLEKDRTIVGNYMPDFTYGFGGTFAYKGLDFAIAFQGVYGNEILNLNRRYLDNMEGNTNGTTAAFYRWKSPSDIGDGNTNRANRKQTGNNSRTSTWHIEDGSYLRLQNIAIGYTLPQKWTKKFSVQKLRVYLSAQNLFTWTEYSGYNPEVSGSTSALTPGEDYGTYPLARTYMVGLNITF</sequence>
<accession>A0A9D9EM33</accession>
<dbReference type="Pfam" id="PF07715">
    <property type="entry name" value="Plug"/>
    <property type="match status" value="1"/>
</dbReference>
<dbReference type="PROSITE" id="PS52016">
    <property type="entry name" value="TONB_DEPENDENT_REC_3"/>
    <property type="match status" value="1"/>
</dbReference>
<reference evidence="9" key="1">
    <citation type="submission" date="2020-10" db="EMBL/GenBank/DDBJ databases">
        <authorList>
            <person name="Gilroy R."/>
        </authorList>
    </citation>
    <scope>NUCLEOTIDE SEQUENCE</scope>
    <source>
        <strain evidence="9">20514</strain>
    </source>
</reference>
<dbReference type="Gene3D" id="2.60.40.1120">
    <property type="entry name" value="Carboxypeptidase-like, regulatory domain"/>
    <property type="match status" value="1"/>
</dbReference>
<dbReference type="NCBIfam" id="TIGR04057">
    <property type="entry name" value="SusC_RagA_signa"/>
    <property type="match status" value="1"/>
</dbReference>
<dbReference type="AlphaFoldDB" id="A0A9D9EM33"/>
<dbReference type="InterPro" id="IPR023996">
    <property type="entry name" value="TonB-dep_OMP_SusC/RagA"/>
</dbReference>
<keyword evidence="5 7" id="KW-0472">Membrane</keyword>
<evidence type="ECO:0000313" key="10">
    <source>
        <dbReference type="Proteomes" id="UP000810252"/>
    </source>
</evidence>
<dbReference type="Gene3D" id="2.170.130.10">
    <property type="entry name" value="TonB-dependent receptor, plug domain"/>
    <property type="match status" value="1"/>
</dbReference>
<evidence type="ECO:0000256" key="6">
    <source>
        <dbReference type="ARBA" id="ARBA00023237"/>
    </source>
</evidence>
<comment type="caution">
    <text evidence="9">The sequence shown here is derived from an EMBL/GenBank/DDBJ whole genome shotgun (WGS) entry which is preliminary data.</text>
</comment>
<dbReference type="SUPFAM" id="SSF56935">
    <property type="entry name" value="Porins"/>
    <property type="match status" value="1"/>
</dbReference>
<dbReference type="Pfam" id="PF13715">
    <property type="entry name" value="CarbopepD_reg_2"/>
    <property type="match status" value="1"/>
</dbReference>
<evidence type="ECO:0000256" key="3">
    <source>
        <dbReference type="ARBA" id="ARBA00022452"/>
    </source>
</evidence>
<evidence type="ECO:0000256" key="1">
    <source>
        <dbReference type="ARBA" id="ARBA00004571"/>
    </source>
</evidence>
<reference evidence="9" key="2">
    <citation type="journal article" date="2021" name="PeerJ">
        <title>Extensive microbial diversity within the chicken gut microbiome revealed by metagenomics and culture.</title>
        <authorList>
            <person name="Gilroy R."/>
            <person name="Ravi A."/>
            <person name="Getino M."/>
            <person name="Pursley I."/>
            <person name="Horton D.L."/>
            <person name="Alikhan N.F."/>
            <person name="Baker D."/>
            <person name="Gharbi K."/>
            <person name="Hall N."/>
            <person name="Watson M."/>
            <person name="Adriaenssens E.M."/>
            <person name="Foster-Nyarko E."/>
            <person name="Jarju S."/>
            <person name="Secka A."/>
            <person name="Antonio M."/>
            <person name="Oren A."/>
            <person name="Chaudhuri R.R."/>
            <person name="La Ragione R."/>
            <person name="Hildebrand F."/>
            <person name="Pallen M.J."/>
        </authorList>
    </citation>
    <scope>NUCLEOTIDE SEQUENCE</scope>
    <source>
        <strain evidence="9">20514</strain>
    </source>
</reference>
<keyword evidence="6 7" id="KW-0998">Cell outer membrane</keyword>
<dbReference type="FunFam" id="2.60.40.1120:FF:000003">
    <property type="entry name" value="Outer membrane protein Omp121"/>
    <property type="match status" value="1"/>
</dbReference>
<protein>
    <submittedName>
        <fullName evidence="9">TonB-dependent receptor</fullName>
    </submittedName>
</protein>
<evidence type="ECO:0000259" key="8">
    <source>
        <dbReference type="Pfam" id="PF07715"/>
    </source>
</evidence>
<dbReference type="InterPro" id="IPR012910">
    <property type="entry name" value="Plug_dom"/>
</dbReference>
<dbReference type="EMBL" id="JADIMQ010000003">
    <property type="protein sequence ID" value="MBO8447669.1"/>
    <property type="molecule type" value="Genomic_DNA"/>
</dbReference>